<dbReference type="PANTHER" id="PTHR48081:SF33">
    <property type="entry name" value="KYNURENINE FORMAMIDASE"/>
    <property type="match status" value="1"/>
</dbReference>
<gene>
    <name evidence="3" type="ORF">ARD30_06620</name>
    <name evidence="4" type="ORF">SAMN05660750_04634</name>
</gene>
<dbReference type="STRING" id="53254.SAMN05660750_04634"/>
<dbReference type="Gene3D" id="3.40.50.1820">
    <property type="entry name" value="alpha/beta hydrolase"/>
    <property type="match status" value="1"/>
</dbReference>
<dbReference type="EMBL" id="FUYX01000018">
    <property type="protein sequence ID" value="SKC13917.1"/>
    <property type="molecule type" value="Genomic_DNA"/>
</dbReference>
<dbReference type="RefSeq" id="WP_055730100.1">
    <property type="nucleotide sequence ID" value="NZ_FUYX01000018.1"/>
</dbReference>
<proteinExistence type="predicted"/>
<organism evidence="3 5">
    <name type="scientific">Bosea thiooxidans</name>
    <dbReference type="NCBI Taxonomy" id="53254"/>
    <lineage>
        <taxon>Bacteria</taxon>
        <taxon>Pseudomonadati</taxon>
        <taxon>Pseudomonadota</taxon>
        <taxon>Alphaproteobacteria</taxon>
        <taxon>Hyphomicrobiales</taxon>
        <taxon>Boseaceae</taxon>
        <taxon>Bosea</taxon>
    </lineage>
</organism>
<evidence type="ECO:0000313" key="6">
    <source>
        <dbReference type="Proteomes" id="UP000190130"/>
    </source>
</evidence>
<keyword evidence="1" id="KW-0378">Hydrolase</keyword>
<dbReference type="InterPro" id="IPR019826">
    <property type="entry name" value="Carboxylesterase_B_AS"/>
</dbReference>
<dbReference type="OrthoDB" id="9771666at2"/>
<feature type="domain" description="Alpha/beta hydrolase fold-3" evidence="2">
    <location>
        <begin position="77"/>
        <end position="198"/>
    </location>
</feature>
<sequence length="291" mass="31548">MSNDPIWAGLSPEEHEFQYNPQAAFPNFKDAQAARAPVNAAALSKLQRHADLAYGDHPLRKLDIYPAAGDGKASVHVFFHGGYWRAQDKQNFACVAAPLVAAGVTTVVVNYELCPGSTLDGVAESALAALGWVSREIARFGGDPGRISLSGHSAGAHLVAECLAHDWSAEGVDPGSIVGAVLISGIYDPRPVIGTSVNAEVRLTEDVARRRDVERRPVRVGCPASLFAGGLEPWHWVDQTYRYAHHLHRSGVNPEVHVLPRWGHFDILNDLVEGEGPISNAILRQALRRRD</sequence>
<protein>
    <submittedName>
        <fullName evidence="4">Arylformamidase</fullName>
    </submittedName>
</protein>
<dbReference type="PROSITE" id="PS00122">
    <property type="entry name" value="CARBOXYLESTERASE_B_1"/>
    <property type="match status" value="1"/>
</dbReference>
<dbReference type="Proteomes" id="UP000190130">
    <property type="component" value="Unassembled WGS sequence"/>
</dbReference>
<dbReference type="Proteomes" id="UP000051562">
    <property type="component" value="Unassembled WGS sequence"/>
</dbReference>
<dbReference type="EMBL" id="LMAR01000067">
    <property type="protein sequence ID" value="KQK28576.1"/>
    <property type="molecule type" value="Genomic_DNA"/>
</dbReference>
<accession>A0A0Q3I0W4</accession>
<evidence type="ECO:0000259" key="2">
    <source>
        <dbReference type="Pfam" id="PF07859"/>
    </source>
</evidence>
<reference evidence="3 5" key="1">
    <citation type="submission" date="2015-10" db="EMBL/GenBank/DDBJ databases">
        <title>Draft genome of Bosea thiooxidans.</title>
        <authorList>
            <person name="Wang X."/>
        </authorList>
    </citation>
    <scope>NUCLEOTIDE SEQUENCE [LARGE SCALE GENOMIC DNA]</scope>
    <source>
        <strain evidence="3 5">CGMCC 9174</strain>
    </source>
</reference>
<evidence type="ECO:0000313" key="4">
    <source>
        <dbReference type="EMBL" id="SKC13917.1"/>
    </source>
</evidence>
<evidence type="ECO:0000313" key="5">
    <source>
        <dbReference type="Proteomes" id="UP000051562"/>
    </source>
</evidence>
<reference evidence="4 6" key="2">
    <citation type="submission" date="2017-02" db="EMBL/GenBank/DDBJ databases">
        <authorList>
            <person name="Peterson S.W."/>
        </authorList>
    </citation>
    <scope>NUCLEOTIDE SEQUENCE [LARGE SCALE GENOMIC DNA]</scope>
    <source>
        <strain evidence="4 6">DSM 9653</strain>
    </source>
</reference>
<dbReference type="InterPro" id="IPR029058">
    <property type="entry name" value="AB_hydrolase_fold"/>
</dbReference>
<dbReference type="SUPFAM" id="SSF53474">
    <property type="entry name" value="alpha/beta-Hydrolases"/>
    <property type="match status" value="1"/>
</dbReference>
<dbReference type="InterPro" id="IPR050300">
    <property type="entry name" value="GDXG_lipolytic_enzyme"/>
</dbReference>
<name>A0A0Q3I0W4_9HYPH</name>
<keyword evidence="5" id="KW-1185">Reference proteome</keyword>
<dbReference type="AlphaFoldDB" id="A0A0Q3I0W4"/>
<dbReference type="GO" id="GO:0016787">
    <property type="term" value="F:hydrolase activity"/>
    <property type="evidence" value="ECO:0007669"/>
    <property type="project" value="UniProtKB-KW"/>
</dbReference>
<dbReference type="Pfam" id="PF07859">
    <property type="entry name" value="Abhydrolase_3"/>
    <property type="match status" value="1"/>
</dbReference>
<dbReference type="PANTHER" id="PTHR48081">
    <property type="entry name" value="AB HYDROLASE SUPERFAMILY PROTEIN C4A8.06C"/>
    <property type="match status" value="1"/>
</dbReference>
<evidence type="ECO:0000256" key="1">
    <source>
        <dbReference type="ARBA" id="ARBA00022801"/>
    </source>
</evidence>
<evidence type="ECO:0000313" key="3">
    <source>
        <dbReference type="EMBL" id="KQK28576.1"/>
    </source>
</evidence>
<dbReference type="InterPro" id="IPR013094">
    <property type="entry name" value="AB_hydrolase_3"/>
</dbReference>